<evidence type="ECO:0000313" key="2">
    <source>
        <dbReference type="EMBL" id="VAW77050.1"/>
    </source>
</evidence>
<gene>
    <name evidence="2" type="ORF">MNBD_GAMMA15-1051</name>
</gene>
<name>A0A3B0YK01_9ZZZZ</name>
<dbReference type="AlphaFoldDB" id="A0A3B0YK01"/>
<dbReference type="PANTHER" id="PTHR11060">
    <property type="entry name" value="PROTEIN MEMO1"/>
    <property type="match status" value="1"/>
</dbReference>
<dbReference type="Pfam" id="PF01875">
    <property type="entry name" value="Memo"/>
    <property type="match status" value="1"/>
</dbReference>
<sequence>MPQIREAAVAGLFYPDDPLLLQQQLDGLLACDIPGRLRPKALVVPHAGYIYSGPIAASAYSLLPLYKEGIQRVVLLGPAHRVAFSGIAASSAQYFSTPLGMMRIDQDAMDSILTKPQVRVMDEAHQEEHSLEVQLPFLQTVLDSTVELVPLLVGDAHPQDVTDLIETLWGGPETLILISSDLSHYHDYHTAQNLDQATSMAIEQLNPDAIDHPQACGRNPLNGLLYAAQHHNLHATVLDVRNSGDTAGNRDRVVGYGAYAFC</sequence>
<keyword evidence="2" id="KW-0560">Oxidoreductase</keyword>
<dbReference type="InterPro" id="IPR002737">
    <property type="entry name" value="MEMO1_fam"/>
</dbReference>
<dbReference type="PANTHER" id="PTHR11060:SF0">
    <property type="entry name" value="PROTEIN MEMO1"/>
    <property type="match status" value="1"/>
</dbReference>
<dbReference type="EMBL" id="UOFN01000073">
    <property type="protein sequence ID" value="VAW77050.1"/>
    <property type="molecule type" value="Genomic_DNA"/>
</dbReference>
<dbReference type="HAMAP" id="MF_00055">
    <property type="entry name" value="MEMO1"/>
    <property type="match status" value="1"/>
</dbReference>
<reference evidence="2" key="1">
    <citation type="submission" date="2018-06" db="EMBL/GenBank/DDBJ databases">
        <authorList>
            <person name="Zhirakovskaya E."/>
        </authorList>
    </citation>
    <scope>NUCLEOTIDE SEQUENCE</scope>
</reference>
<organism evidence="2">
    <name type="scientific">hydrothermal vent metagenome</name>
    <dbReference type="NCBI Taxonomy" id="652676"/>
    <lineage>
        <taxon>unclassified sequences</taxon>
        <taxon>metagenomes</taxon>
        <taxon>ecological metagenomes</taxon>
    </lineage>
</organism>
<keyword evidence="2" id="KW-0223">Dioxygenase</keyword>
<evidence type="ECO:0000256" key="1">
    <source>
        <dbReference type="ARBA" id="ARBA00006315"/>
    </source>
</evidence>
<dbReference type="Gene3D" id="3.40.830.10">
    <property type="entry name" value="LigB-like"/>
    <property type="match status" value="1"/>
</dbReference>
<accession>A0A3B0YK01</accession>
<dbReference type="CDD" id="cd07361">
    <property type="entry name" value="MEMO_like"/>
    <property type="match status" value="1"/>
</dbReference>
<dbReference type="NCBIfam" id="TIGR04336">
    <property type="entry name" value="AmmeMemoSam_B"/>
    <property type="match status" value="1"/>
</dbReference>
<proteinExistence type="inferred from homology"/>
<protein>
    <submittedName>
        <fullName evidence="2">COG1355, Predicted dioxygenase</fullName>
    </submittedName>
</protein>
<comment type="similarity">
    <text evidence="1">Belongs to the MEMO1 family.</text>
</comment>
<dbReference type="GO" id="GO:0051213">
    <property type="term" value="F:dioxygenase activity"/>
    <property type="evidence" value="ECO:0007669"/>
    <property type="project" value="UniProtKB-KW"/>
</dbReference>